<dbReference type="RefSeq" id="WP_206782245.1">
    <property type="nucleotide sequence ID" value="NZ_JAEMWV010000002.1"/>
</dbReference>
<keyword evidence="1" id="KW-0812">Transmembrane</keyword>
<organism evidence="2 3">
    <name type="scientific">Priestia flexa</name>
    <dbReference type="NCBI Taxonomy" id="86664"/>
    <lineage>
        <taxon>Bacteria</taxon>
        <taxon>Bacillati</taxon>
        <taxon>Bacillota</taxon>
        <taxon>Bacilli</taxon>
        <taxon>Bacillales</taxon>
        <taxon>Bacillaceae</taxon>
        <taxon>Priestia</taxon>
    </lineage>
</organism>
<keyword evidence="1" id="KW-1133">Transmembrane helix</keyword>
<dbReference type="Pfam" id="PF20214">
    <property type="entry name" value="DUF6574"/>
    <property type="match status" value="1"/>
</dbReference>
<feature type="transmembrane region" description="Helical" evidence="1">
    <location>
        <begin position="98"/>
        <end position="120"/>
    </location>
</feature>
<evidence type="ECO:0000313" key="3">
    <source>
        <dbReference type="Proteomes" id="UP000664578"/>
    </source>
</evidence>
<reference evidence="2" key="1">
    <citation type="submission" date="2020-12" db="EMBL/GenBank/DDBJ databases">
        <title>PHA producing bacteria isolated from mangrove.</title>
        <authorList>
            <person name="Zheng W."/>
            <person name="Yu S."/>
            <person name="Huang Y."/>
        </authorList>
    </citation>
    <scope>NUCLEOTIDE SEQUENCE</scope>
    <source>
        <strain evidence="2">GN22-4</strain>
    </source>
</reference>
<accession>A0A8I1MDE2</accession>
<evidence type="ECO:0000313" key="2">
    <source>
        <dbReference type="EMBL" id="MBN8250872.1"/>
    </source>
</evidence>
<name>A0A8I1MDE2_9BACI</name>
<feature type="transmembrane region" description="Helical" evidence="1">
    <location>
        <begin position="255"/>
        <end position="273"/>
    </location>
</feature>
<dbReference type="InterPro" id="IPR046481">
    <property type="entry name" value="DUF6574"/>
</dbReference>
<dbReference type="Proteomes" id="UP000664578">
    <property type="component" value="Unassembled WGS sequence"/>
</dbReference>
<proteinExistence type="predicted"/>
<sequence length="294" mass="32064">MQCLNCGHHNDGGKFCVKCGKKLEAVAAQQVAAGVEAVPTQQPAQQQPIPNYSQQQVPQQPNQHVENAKKISKLYIGYFMQGLKNPTATAQGVHGEQFINGLITMILFAISIPLTVFFGWNAIIEKTALIANEKFSGGFESHVIKSKVSDVIRPEFVDLFFTNALFCILWVGIIGGAVFVAIKLGKVNVTFQDVFARFGTFLIIPALLLIISVVLAILKIDLFLYVFALGVLGIFFAISLAIASFTKGQTSGMDGIYGTVIAFVVTLVLFILLSQSISDIIMPEVTDVLNRSFW</sequence>
<feature type="transmembrane region" description="Helical" evidence="1">
    <location>
        <begin position="194"/>
        <end position="217"/>
    </location>
</feature>
<feature type="transmembrane region" description="Helical" evidence="1">
    <location>
        <begin position="159"/>
        <end position="182"/>
    </location>
</feature>
<dbReference type="EMBL" id="JAEMWV010000002">
    <property type="protein sequence ID" value="MBN8250872.1"/>
    <property type="molecule type" value="Genomic_DNA"/>
</dbReference>
<keyword evidence="1" id="KW-0472">Membrane</keyword>
<dbReference type="AlphaFoldDB" id="A0A8I1MDE2"/>
<comment type="caution">
    <text evidence="2">The sequence shown here is derived from an EMBL/GenBank/DDBJ whole genome shotgun (WGS) entry which is preliminary data.</text>
</comment>
<evidence type="ECO:0000256" key="1">
    <source>
        <dbReference type="SAM" id="Phobius"/>
    </source>
</evidence>
<feature type="transmembrane region" description="Helical" evidence="1">
    <location>
        <begin position="223"/>
        <end position="243"/>
    </location>
</feature>
<gene>
    <name evidence="2" type="ORF">JF537_04675</name>
</gene>
<protein>
    <submittedName>
        <fullName evidence="2">Zinc ribbon domain-containing protein</fullName>
    </submittedName>
</protein>